<proteinExistence type="predicted"/>
<gene>
    <name evidence="1" type="ORF">BV22DRAFT_1023015</name>
</gene>
<name>A0ACB8B2J7_9AGAM</name>
<accession>A0ACB8B2J7</accession>
<organism evidence="1 2">
    <name type="scientific">Leucogyrophana mollusca</name>
    <dbReference type="NCBI Taxonomy" id="85980"/>
    <lineage>
        <taxon>Eukaryota</taxon>
        <taxon>Fungi</taxon>
        <taxon>Dikarya</taxon>
        <taxon>Basidiomycota</taxon>
        <taxon>Agaricomycotina</taxon>
        <taxon>Agaricomycetes</taxon>
        <taxon>Agaricomycetidae</taxon>
        <taxon>Boletales</taxon>
        <taxon>Boletales incertae sedis</taxon>
        <taxon>Leucogyrophana</taxon>
    </lineage>
</organism>
<reference evidence="1" key="1">
    <citation type="journal article" date="2021" name="New Phytol.">
        <title>Evolutionary innovations through gain and loss of genes in the ectomycorrhizal Boletales.</title>
        <authorList>
            <person name="Wu G."/>
            <person name="Miyauchi S."/>
            <person name="Morin E."/>
            <person name="Kuo A."/>
            <person name="Drula E."/>
            <person name="Varga T."/>
            <person name="Kohler A."/>
            <person name="Feng B."/>
            <person name="Cao Y."/>
            <person name="Lipzen A."/>
            <person name="Daum C."/>
            <person name="Hundley H."/>
            <person name="Pangilinan J."/>
            <person name="Johnson J."/>
            <person name="Barry K."/>
            <person name="LaButti K."/>
            <person name="Ng V."/>
            <person name="Ahrendt S."/>
            <person name="Min B."/>
            <person name="Choi I.G."/>
            <person name="Park H."/>
            <person name="Plett J.M."/>
            <person name="Magnuson J."/>
            <person name="Spatafora J.W."/>
            <person name="Nagy L.G."/>
            <person name="Henrissat B."/>
            <person name="Grigoriev I.V."/>
            <person name="Yang Z.L."/>
            <person name="Xu J."/>
            <person name="Martin F.M."/>
        </authorList>
    </citation>
    <scope>NUCLEOTIDE SEQUENCE</scope>
    <source>
        <strain evidence="1">KUC20120723A-06</strain>
    </source>
</reference>
<evidence type="ECO:0000313" key="1">
    <source>
        <dbReference type="EMBL" id="KAH7919441.1"/>
    </source>
</evidence>
<comment type="caution">
    <text evidence="1">The sequence shown here is derived from an EMBL/GenBank/DDBJ whole genome shotgun (WGS) entry which is preliminary data.</text>
</comment>
<keyword evidence="2" id="KW-1185">Reference proteome</keyword>
<protein>
    <submittedName>
        <fullName evidence="1">Uncharacterized protein</fullName>
    </submittedName>
</protein>
<dbReference type="EMBL" id="MU266660">
    <property type="protein sequence ID" value="KAH7919441.1"/>
    <property type="molecule type" value="Genomic_DNA"/>
</dbReference>
<evidence type="ECO:0000313" key="2">
    <source>
        <dbReference type="Proteomes" id="UP000790709"/>
    </source>
</evidence>
<sequence>MLNGTAVALQSACAHADGLEIDGLDDMARKLPTVKKRLGVALDSLITYYFICPSCWNLHHQATLCERTLSDECVTEDCKGILYTTKQMADGQKKRVPTKVLPFVHPKCAIQHWLLRPGKYADLQCWQGAGNEPGRRPPLDTEGFGAFANPNAHAQDTSAVCLPSMWACLANQS</sequence>
<dbReference type="Proteomes" id="UP000790709">
    <property type="component" value="Unassembled WGS sequence"/>
</dbReference>